<organism evidence="5 6">
    <name type="scientific">Moheibacter lacus</name>
    <dbReference type="NCBI Taxonomy" id="2745851"/>
    <lineage>
        <taxon>Bacteria</taxon>
        <taxon>Pseudomonadati</taxon>
        <taxon>Bacteroidota</taxon>
        <taxon>Flavobacteriia</taxon>
        <taxon>Flavobacteriales</taxon>
        <taxon>Weeksellaceae</taxon>
        <taxon>Moheibacter</taxon>
    </lineage>
</organism>
<name>A0A838ZP78_9FLAO</name>
<dbReference type="InterPro" id="IPR029063">
    <property type="entry name" value="SAM-dependent_MTases_sf"/>
</dbReference>
<protein>
    <submittedName>
        <fullName evidence="5">Methyltransferase domain-containing protein</fullName>
    </submittedName>
</protein>
<keyword evidence="1" id="KW-0597">Phosphoprotein</keyword>
<keyword evidence="4" id="KW-0949">S-adenosyl-L-methionine</keyword>
<dbReference type="CDD" id="cd02440">
    <property type="entry name" value="AdoMet_MTases"/>
    <property type="match status" value="1"/>
</dbReference>
<evidence type="ECO:0000313" key="6">
    <source>
        <dbReference type="Proteomes" id="UP000552241"/>
    </source>
</evidence>
<dbReference type="SUPFAM" id="SSF53335">
    <property type="entry name" value="S-adenosyl-L-methionine-dependent methyltransferases"/>
    <property type="match status" value="1"/>
</dbReference>
<dbReference type="Gene3D" id="3.40.50.150">
    <property type="entry name" value="Vaccinia Virus protein VP39"/>
    <property type="match status" value="1"/>
</dbReference>
<evidence type="ECO:0000313" key="5">
    <source>
        <dbReference type="EMBL" id="MBA5629850.1"/>
    </source>
</evidence>
<dbReference type="GO" id="GO:0032259">
    <property type="term" value="P:methylation"/>
    <property type="evidence" value="ECO:0007669"/>
    <property type="project" value="UniProtKB-KW"/>
</dbReference>
<evidence type="ECO:0000256" key="2">
    <source>
        <dbReference type="ARBA" id="ARBA00022603"/>
    </source>
</evidence>
<proteinExistence type="predicted"/>
<keyword evidence="3 5" id="KW-0808">Transferase</keyword>
<dbReference type="AlphaFoldDB" id="A0A838ZP78"/>
<dbReference type="EMBL" id="JACDZE010000002">
    <property type="protein sequence ID" value="MBA5629850.1"/>
    <property type="molecule type" value="Genomic_DNA"/>
</dbReference>
<evidence type="ECO:0000256" key="1">
    <source>
        <dbReference type="ARBA" id="ARBA00022553"/>
    </source>
</evidence>
<gene>
    <name evidence="5" type="ORF">HU137_08730</name>
</gene>
<dbReference type="Pfam" id="PF05724">
    <property type="entry name" value="TPMT"/>
    <property type="match status" value="1"/>
</dbReference>
<dbReference type="InterPro" id="IPR008854">
    <property type="entry name" value="TPMT"/>
</dbReference>
<sequence length="209" mass="24119">MNQKETEIQCCVTQCENPLDQDYWNQRWEKNETGWDIGAAAPAIVEYMNQFPDKKAKILIPGCGNAHEAAYLVENGFRDITLIDIAPNAVKRLQEKFADDSTISILCEDFFQHNGNYDLIIEQTFFCAIPPFRRAEYVEKSAELLNENGKIIGLLFDKQFDQNHPPFGGCPCEYKPIFEPYFRIKTMDECYNSIPPRSKSEVFINLVKK</sequence>
<dbReference type="GO" id="GO:0008757">
    <property type="term" value="F:S-adenosylmethionine-dependent methyltransferase activity"/>
    <property type="evidence" value="ECO:0007669"/>
    <property type="project" value="InterPro"/>
</dbReference>
<dbReference type="PANTHER" id="PTHR32183:SF6">
    <property type="entry name" value="CYSTEINE SULFINATE DESULFINASE_CYSTEINE DESULFURASE AND RELATED ENZYMES"/>
    <property type="match status" value="1"/>
</dbReference>
<dbReference type="RefSeq" id="WP_182043460.1">
    <property type="nucleotide sequence ID" value="NZ_JACDZE010000002.1"/>
</dbReference>
<dbReference type="PROSITE" id="PS51585">
    <property type="entry name" value="SAM_MT_TPMT"/>
    <property type="match status" value="1"/>
</dbReference>
<evidence type="ECO:0000256" key="3">
    <source>
        <dbReference type="ARBA" id="ARBA00022679"/>
    </source>
</evidence>
<keyword evidence="2 5" id="KW-0489">Methyltransferase</keyword>
<accession>A0A838ZP78</accession>
<evidence type="ECO:0000256" key="4">
    <source>
        <dbReference type="ARBA" id="ARBA00022691"/>
    </source>
</evidence>
<dbReference type="PANTHER" id="PTHR32183">
    <property type="match status" value="1"/>
</dbReference>
<keyword evidence="6" id="KW-1185">Reference proteome</keyword>
<reference evidence="5 6" key="1">
    <citation type="submission" date="2020-07" db="EMBL/GenBank/DDBJ databases">
        <title>Moheibacter lacus sp. nov., a member of the family Flavobacteriaceae isolated from freshwater lake sediment.</title>
        <authorList>
            <person name="Liu Y."/>
        </authorList>
    </citation>
    <scope>NUCLEOTIDE SEQUENCE [LARGE SCALE GENOMIC DNA]</scope>
    <source>
        <strain evidence="5 6">BDHS18</strain>
    </source>
</reference>
<comment type="caution">
    <text evidence="5">The sequence shown here is derived from an EMBL/GenBank/DDBJ whole genome shotgun (WGS) entry which is preliminary data.</text>
</comment>
<dbReference type="Proteomes" id="UP000552241">
    <property type="component" value="Unassembled WGS sequence"/>
</dbReference>